<dbReference type="PROSITE" id="PS00221">
    <property type="entry name" value="MIP"/>
    <property type="match status" value="1"/>
</dbReference>
<evidence type="ECO:0000256" key="1">
    <source>
        <dbReference type="ARBA" id="ARBA00004141"/>
    </source>
</evidence>
<evidence type="ECO:0000313" key="10">
    <source>
        <dbReference type="Proteomes" id="UP000515947"/>
    </source>
</evidence>
<evidence type="ECO:0000256" key="3">
    <source>
        <dbReference type="ARBA" id="ARBA00022692"/>
    </source>
</evidence>
<feature type="region of interest" description="Disordered" evidence="7">
    <location>
        <begin position="1"/>
        <end position="20"/>
    </location>
</feature>
<dbReference type="Proteomes" id="UP000515947">
    <property type="component" value="Chromosome"/>
</dbReference>
<keyword evidence="5 8" id="KW-0472">Membrane</keyword>
<feature type="transmembrane region" description="Helical" evidence="8">
    <location>
        <begin position="80"/>
        <end position="106"/>
    </location>
</feature>
<evidence type="ECO:0000256" key="5">
    <source>
        <dbReference type="ARBA" id="ARBA00023136"/>
    </source>
</evidence>
<evidence type="ECO:0000256" key="2">
    <source>
        <dbReference type="ARBA" id="ARBA00022448"/>
    </source>
</evidence>
<keyword evidence="2 6" id="KW-0813">Transport</keyword>
<dbReference type="AlphaFoldDB" id="A0A7G9RET4"/>
<dbReference type="InterPro" id="IPR022357">
    <property type="entry name" value="MIP_CS"/>
</dbReference>
<dbReference type="RefSeq" id="WP_187579949.1">
    <property type="nucleotide sequence ID" value="NZ_CP060713.1"/>
</dbReference>
<dbReference type="PRINTS" id="PR00783">
    <property type="entry name" value="MINTRINSICP"/>
</dbReference>
<evidence type="ECO:0000256" key="4">
    <source>
        <dbReference type="ARBA" id="ARBA00022989"/>
    </source>
</evidence>
<keyword evidence="3 6" id="KW-0812">Transmembrane</keyword>
<comment type="subcellular location">
    <subcellularLocation>
        <location evidence="1">Membrane</location>
        <topology evidence="1">Multi-pass membrane protein</topology>
    </subcellularLocation>
</comment>
<reference evidence="9 10" key="1">
    <citation type="submission" date="2020-08" db="EMBL/GenBank/DDBJ databases">
        <title>Genome sequence of Nocardioides mesophilus KACC 16243T.</title>
        <authorList>
            <person name="Hyun D.-W."/>
            <person name="Bae J.-W."/>
        </authorList>
    </citation>
    <scope>NUCLEOTIDE SEQUENCE [LARGE SCALE GENOMIC DNA]</scope>
    <source>
        <strain evidence="9 10">KACC 16243</strain>
    </source>
</reference>
<dbReference type="InterPro" id="IPR000425">
    <property type="entry name" value="MIP"/>
</dbReference>
<dbReference type="Gene3D" id="1.20.1080.10">
    <property type="entry name" value="Glycerol uptake facilitator protein"/>
    <property type="match status" value="1"/>
</dbReference>
<name>A0A7G9RET4_9ACTN</name>
<dbReference type="SUPFAM" id="SSF81338">
    <property type="entry name" value="Aquaporin-like"/>
    <property type="match status" value="1"/>
</dbReference>
<proteinExistence type="inferred from homology"/>
<evidence type="ECO:0000256" key="8">
    <source>
        <dbReference type="SAM" id="Phobius"/>
    </source>
</evidence>
<feature type="transmembrane region" description="Helical" evidence="8">
    <location>
        <begin position="157"/>
        <end position="176"/>
    </location>
</feature>
<gene>
    <name evidence="9" type="ORF">H9L09_06980</name>
</gene>
<dbReference type="InterPro" id="IPR034294">
    <property type="entry name" value="Aquaporin_transptr"/>
</dbReference>
<comment type="similarity">
    <text evidence="6">Belongs to the MIP/aquaporin (TC 1.A.8) family.</text>
</comment>
<feature type="transmembrane region" description="Helical" evidence="8">
    <location>
        <begin position="188"/>
        <end position="207"/>
    </location>
</feature>
<dbReference type="InterPro" id="IPR023271">
    <property type="entry name" value="Aquaporin-like"/>
</dbReference>
<dbReference type="EMBL" id="CP060713">
    <property type="protein sequence ID" value="QNN54109.1"/>
    <property type="molecule type" value="Genomic_DNA"/>
</dbReference>
<dbReference type="Pfam" id="PF00230">
    <property type="entry name" value="MIP"/>
    <property type="match status" value="1"/>
</dbReference>
<keyword evidence="10" id="KW-1185">Reference proteome</keyword>
<accession>A0A7G9RET4</accession>
<dbReference type="PANTHER" id="PTHR45724:SF13">
    <property type="entry name" value="AQUAPORIN NIP1-1-RELATED"/>
    <property type="match status" value="1"/>
</dbReference>
<feature type="transmembrane region" description="Helical" evidence="8">
    <location>
        <begin position="227"/>
        <end position="248"/>
    </location>
</feature>
<keyword evidence="4 8" id="KW-1133">Transmembrane helix</keyword>
<dbReference type="GO" id="GO:0016020">
    <property type="term" value="C:membrane"/>
    <property type="evidence" value="ECO:0007669"/>
    <property type="project" value="UniProtKB-SubCell"/>
</dbReference>
<evidence type="ECO:0000256" key="7">
    <source>
        <dbReference type="SAM" id="MobiDB-lite"/>
    </source>
</evidence>
<protein>
    <submittedName>
        <fullName evidence="9">Aquaporin</fullName>
    </submittedName>
</protein>
<evidence type="ECO:0000313" key="9">
    <source>
        <dbReference type="EMBL" id="QNN54109.1"/>
    </source>
</evidence>
<sequence length="280" mass="28490">MLSSSAGRGRGNGSRGGAEPVEIGPVRRAFEDPRREWRRLFAEVLGTFFLVLVAAGGVVVGELSDGQVSRSAAVTAPGLMVMAIILFMGAVSGAHLNPAVTLGFALRGDFPWRRVPGYLLAEVVGATLAVVFLRAVLGEVGELGATEPGAGVGDLQAMLIELVLTLGLFSVIMGTASRSQNVGPLSALGVGGYIALAGLWASPVSGASMNPARSLGPNLVTGDFSHLWVYVVGPVLGAAVAVAFALVLRGPADLGGAVAAQGTLDRPVLPGDDEDRRGAV</sequence>
<feature type="transmembrane region" description="Helical" evidence="8">
    <location>
        <begin position="118"/>
        <end position="137"/>
    </location>
</feature>
<evidence type="ECO:0000256" key="6">
    <source>
        <dbReference type="RuleBase" id="RU000477"/>
    </source>
</evidence>
<dbReference type="GO" id="GO:0015267">
    <property type="term" value="F:channel activity"/>
    <property type="evidence" value="ECO:0007669"/>
    <property type="project" value="InterPro"/>
</dbReference>
<dbReference type="PANTHER" id="PTHR45724">
    <property type="entry name" value="AQUAPORIN NIP2-1"/>
    <property type="match status" value="1"/>
</dbReference>
<dbReference type="KEGG" id="nmes:H9L09_06980"/>
<feature type="transmembrane region" description="Helical" evidence="8">
    <location>
        <begin position="40"/>
        <end position="60"/>
    </location>
</feature>
<organism evidence="9 10">
    <name type="scientific">Nocardioides mesophilus</name>
    <dbReference type="NCBI Taxonomy" id="433659"/>
    <lineage>
        <taxon>Bacteria</taxon>
        <taxon>Bacillati</taxon>
        <taxon>Actinomycetota</taxon>
        <taxon>Actinomycetes</taxon>
        <taxon>Propionibacteriales</taxon>
        <taxon>Nocardioidaceae</taxon>
        <taxon>Nocardioides</taxon>
    </lineage>
</organism>